<dbReference type="SUPFAM" id="SSF51735">
    <property type="entry name" value="NAD(P)-binding Rossmann-fold domains"/>
    <property type="match status" value="1"/>
</dbReference>
<dbReference type="PANTHER" id="PTHR24321:SF8">
    <property type="entry name" value="ESTRADIOL 17-BETA-DEHYDROGENASE 8-RELATED"/>
    <property type="match status" value="1"/>
</dbReference>
<dbReference type="InterPro" id="IPR002347">
    <property type="entry name" value="SDR_fam"/>
</dbReference>
<accession>A0A1T5FGC2</accession>
<gene>
    <name evidence="3" type="ORF">SAMN06295937_10354</name>
</gene>
<organism evidence="3 4">
    <name type="scientific">Sphingopyxis flava</name>
    <dbReference type="NCBI Taxonomy" id="1507287"/>
    <lineage>
        <taxon>Bacteria</taxon>
        <taxon>Pseudomonadati</taxon>
        <taxon>Pseudomonadota</taxon>
        <taxon>Alphaproteobacteria</taxon>
        <taxon>Sphingomonadales</taxon>
        <taxon>Sphingomonadaceae</taxon>
        <taxon>Sphingopyxis</taxon>
    </lineage>
</organism>
<dbReference type="PRINTS" id="PR00080">
    <property type="entry name" value="SDRFAMILY"/>
</dbReference>
<dbReference type="Gene3D" id="3.40.50.720">
    <property type="entry name" value="NAD(P)-binding Rossmann-like Domain"/>
    <property type="match status" value="1"/>
</dbReference>
<protein>
    <submittedName>
        <fullName evidence="3">3alpha(Or 20beta)-hydroxysteroid dehydrogenase</fullName>
    </submittedName>
</protein>
<evidence type="ECO:0000313" key="3">
    <source>
        <dbReference type="EMBL" id="SKB95205.1"/>
    </source>
</evidence>
<keyword evidence="2" id="KW-0560">Oxidoreductase</keyword>
<dbReference type="FunFam" id="3.40.50.720:FF:000084">
    <property type="entry name" value="Short-chain dehydrogenase reductase"/>
    <property type="match status" value="1"/>
</dbReference>
<evidence type="ECO:0000256" key="2">
    <source>
        <dbReference type="ARBA" id="ARBA00023002"/>
    </source>
</evidence>
<dbReference type="GO" id="GO:0016491">
    <property type="term" value="F:oxidoreductase activity"/>
    <property type="evidence" value="ECO:0007669"/>
    <property type="project" value="UniProtKB-KW"/>
</dbReference>
<evidence type="ECO:0000313" key="4">
    <source>
        <dbReference type="Proteomes" id="UP000190044"/>
    </source>
</evidence>
<comment type="similarity">
    <text evidence="1">Belongs to the short-chain dehydrogenases/reductases (SDR) family.</text>
</comment>
<sequence length="244" mass="25327">MARLDGKTAFITGAANGMGRAQALSFAVSGAKVIVADIADEGATVAVEIGKDARYIAHDVTSEESWLSAIAQTESAFGPIDILVNNAGAFVHAALAEGTVEEFDRVTRVNQLGVLLGMKCAAPSMQKAGGGAIVNIASLAAFRPAPNQAIYSASKWAVRGLSRVAVVELAQLGIRVNSVYPGPVDTRLFALNPTEFKAMLAELTPLKRLAQPDDIARVVRFLASDDAAFVTGAELVVDGGLGCT</sequence>
<reference evidence="4" key="1">
    <citation type="submission" date="2017-02" db="EMBL/GenBank/DDBJ databases">
        <authorList>
            <person name="Varghese N."/>
            <person name="Submissions S."/>
        </authorList>
    </citation>
    <scope>NUCLEOTIDE SEQUENCE [LARGE SCALE GENOMIC DNA]</scope>
    <source>
        <strain evidence="4">R11H</strain>
    </source>
</reference>
<dbReference type="InterPro" id="IPR036291">
    <property type="entry name" value="NAD(P)-bd_dom_sf"/>
</dbReference>
<name>A0A1T5FGC2_9SPHN</name>
<dbReference type="EMBL" id="FUYP01000035">
    <property type="protein sequence ID" value="SKB95205.1"/>
    <property type="molecule type" value="Genomic_DNA"/>
</dbReference>
<keyword evidence="4" id="KW-1185">Reference proteome</keyword>
<dbReference type="PANTHER" id="PTHR24321">
    <property type="entry name" value="DEHYDROGENASES, SHORT CHAIN"/>
    <property type="match status" value="1"/>
</dbReference>
<dbReference type="Proteomes" id="UP000190044">
    <property type="component" value="Unassembled WGS sequence"/>
</dbReference>
<dbReference type="OrthoDB" id="5457012at2"/>
<dbReference type="RefSeq" id="WP_079639952.1">
    <property type="nucleotide sequence ID" value="NZ_FUYP01000035.1"/>
</dbReference>
<dbReference type="NCBIfam" id="NF005559">
    <property type="entry name" value="PRK07231.1"/>
    <property type="match status" value="1"/>
</dbReference>
<proteinExistence type="inferred from homology"/>
<evidence type="ECO:0000256" key="1">
    <source>
        <dbReference type="ARBA" id="ARBA00006484"/>
    </source>
</evidence>
<dbReference type="AlphaFoldDB" id="A0A1T5FGC2"/>
<dbReference type="PRINTS" id="PR00081">
    <property type="entry name" value="GDHRDH"/>
</dbReference>
<dbReference type="Pfam" id="PF13561">
    <property type="entry name" value="adh_short_C2"/>
    <property type="match status" value="1"/>
</dbReference>